<dbReference type="Gene3D" id="3.20.80.10">
    <property type="entry name" value="Regulatory factor, effector binding domain"/>
    <property type="match status" value="1"/>
</dbReference>
<sequence length="209" mass="23700">MAYDFKKEQKELYRPGPGASIVNVPAMNFLAVRGRGNPNDEGGEYKVAIALQYPVAYALRMSYKTDYVIDGFFAYVVPPLEGFWWQPGVDGVDDKDALRWVSAIRVPDFIRQKDVDWAVDRVTQKKGKDFSAVEFLTIEEGLCVQAMHVGSFDTEPETVKMMSDYATSAGYVVDFGPQRWHHEIYLSDPSKVAPEKMRTVIRHPVRPAQ</sequence>
<dbReference type="Proteomes" id="UP000006196">
    <property type="component" value="Unassembled WGS sequence"/>
</dbReference>
<dbReference type="HOGENOM" id="CLU_083625_0_0_11"/>
<dbReference type="RefSeq" id="WP_006840871.1">
    <property type="nucleotide sequence ID" value="NZ_GG667195.1"/>
</dbReference>
<proteinExistence type="predicted"/>
<reference evidence="2" key="1">
    <citation type="submission" date="2009-01" db="EMBL/GenBank/DDBJ databases">
        <authorList>
            <person name="Qin X."/>
            <person name="Bachman B."/>
            <person name="Battles P."/>
            <person name="Bell A."/>
            <person name="Bess C."/>
            <person name="Bickham C."/>
            <person name="Chaboub L."/>
            <person name="Chen D."/>
            <person name="Coyle M."/>
            <person name="Deiros D.R."/>
            <person name="Dinh H."/>
            <person name="Forbes L."/>
            <person name="Fowler G."/>
            <person name="Francisco L."/>
            <person name="Fu Q."/>
            <person name="Gubbala S."/>
            <person name="Hale W."/>
            <person name="Han Y."/>
            <person name="Hemphill L."/>
            <person name="Highlander S.K."/>
            <person name="Hirani K."/>
            <person name="Hogues M."/>
            <person name="Jackson L."/>
            <person name="Jakkamsetti A."/>
            <person name="Javaid M."/>
            <person name="Jiang H."/>
            <person name="Korchina V."/>
            <person name="Kovar C."/>
            <person name="Lara F."/>
            <person name="Lee S."/>
            <person name="Mata R."/>
            <person name="Mathew T."/>
            <person name="Moen C."/>
            <person name="Morales K."/>
            <person name="Munidasa M."/>
            <person name="Nazareth L."/>
            <person name="Ngo R."/>
            <person name="Nguyen L."/>
            <person name="Okwuonu G."/>
            <person name="Ongeri F."/>
            <person name="Patil S."/>
            <person name="Petrosino J."/>
            <person name="Pham C."/>
            <person name="Pham P."/>
            <person name="Pu L.-L."/>
            <person name="Puazo M."/>
            <person name="Raj R."/>
            <person name="Reid J."/>
            <person name="Rouhana J."/>
            <person name="Saada N."/>
            <person name="Shang Y."/>
            <person name="Simmons D."/>
            <person name="Thornton R."/>
            <person name="Warren J."/>
            <person name="Weissenberger G."/>
            <person name="Zhang J."/>
            <person name="Zhang L."/>
            <person name="Zhou C."/>
            <person name="Zhu D."/>
            <person name="Muzny D."/>
            <person name="Worley K."/>
            <person name="Gibbs R."/>
        </authorList>
    </citation>
    <scope>NUCLEOTIDE SEQUENCE [LARGE SCALE GENOMIC DNA]</scope>
    <source>
        <strain evidence="2">DSM 44291</strain>
    </source>
</reference>
<dbReference type="InterPro" id="IPR008319">
    <property type="entry name" value="GyrI-like_CCH_Lin2189-like"/>
</dbReference>
<feature type="domain" description="GyrI-like small molecule binding" evidence="1">
    <location>
        <begin position="20"/>
        <end position="205"/>
    </location>
</feature>
<dbReference type="PIRSF" id="PIRSF031644">
    <property type="entry name" value="UCP031644"/>
    <property type="match status" value="1"/>
</dbReference>
<protein>
    <recommendedName>
        <fullName evidence="1">GyrI-like small molecule binding domain-containing protein</fullName>
    </recommendedName>
</protein>
<dbReference type="SUPFAM" id="SSF55136">
    <property type="entry name" value="Probable bacterial effector-binding domain"/>
    <property type="match status" value="1"/>
</dbReference>
<evidence type="ECO:0000313" key="2">
    <source>
        <dbReference type="EMBL" id="EEI17837.1"/>
    </source>
</evidence>
<comment type="caution">
    <text evidence="2">The sequence shown here is derived from an EMBL/GenBank/DDBJ whole genome shotgun (WGS) entry which is preliminary data.</text>
</comment>
<dbReference type="OrthoDB" id="4772335at2"/>
<accession>C0XPL9</accession>
<keyword evidence="3" id="KW-1185">Reference proteome</keyword>
<gene>
    <name evidence="2" type="ORF">HMPREF0298_0389</name>
</gene>
<dbReference type="InterPro" id="IPR011256">
    <property type="entry name" value="Reg_factor_effector_dom_sf"/>
</dbReference>
<dbReference type="InterPro" id="IPR029442">
    <property type="entry name" value="GyrI-like"/>
</dbReference>
<evidence type="ECO:0000259" key="1">
    <source>
        <dbReference type="Pfam" id="PF06445"/>
    </source>
</evidence>
<organism evidence="2 3">
    <name type="scientific">Corynebacterium lipophiloflavum (strain ATCC 700352 / DSM 44291 / CCUG 37336 / JCM 10383 / DMMZ 1944)</name>
    <dbReference type="NCBI Taxonomy" id="525263"/>
    <lineage>
        <taxon>Bacteria</taxon>
        <taxon>Bacillati</taxon>
        <taxon>Actinomycetota</taxon>
        <taxon>Actinomycetes</taxon>
        <taxon>Mycobacteriales</taxon>
        <taxon>Corynebacteriaceae</taxon>
        <taxon>Corynebacterium</taxon>
    </lineage>
</organism>
<evidence type="ECO:0000313" key="3">
    <source>
        <dbReference type="Proteomes" id="UP000006196"/>
    </source>
</evidence>
<dbReference type="STRING" id="525263.HMPREF0298_0389"/>
<dbReference type="AlphaFoldDB" id="C0XPL9"/>
<name>C0XPL9_CORLD</name>
<dbReference type="eggNOG" id="COG4832">
    <property type="taxonomic scope" value="Bacteria"/>
</dbReference>
<dbReference type="Pfam" id="PF06445">
    <property type="entry name" value="GyrI-like"/>
    <property type="match status" value="1"/>
</dbReference>
<dbReference type="EMBL" id="ACHJ01000026">
    <property type="protein sequence ID" value="EEI17837.1"/>
    <property type="molecule type" value="Genomic_DNA"/>
</dbReference>